<evidence type="ECO:0000256" key="8">
    <source>
        <dbReference type="ARBA" id="ARBA00022741"/>
    </source>
</evidence>
<evidence type="ECO:0000256" key="6">
    <source>
        <dbReference type="ARBA" id="ARBA00022679"/>
    </source>
</evidence>
<keyword evidence="11 14" id="KW-1133">Transmembrane helix</keyword>
<comment type="caution">
    <text evidence="18">The sequence shown here is derived from an EMBL/GenBank/DDBJ whole genome shotgun (WGS) entry which is preliminary data.</text>
</comment>
<evidence type="ECO:0000256" key="14">
    <source>
        <dbReference type="SAM" id="Phobius"/>
    </source>
</evidence>
<evidence type="ECO:0000256" key="4">
    <source>
        <dbReference type="ARBA" id="ARBA00022475"/>
    </source>
</evidence>
<dbReference type="InterPro" id="IPR010559">
    <property type="entry name" value="Sig_transdc_His_kin_internal"/>
</dbReference>
<feature type="transmembrane region" description="Helical" evidence="14">
    <location>
        <begin position="38"/>
        <end position="60"/>
    </location>
</feature>
<keyword evidence="13 14" id="KW-0472">Membrane</keyword>
<feature type="transmembrane region" description="Helical" evidence="14">
    <location>
        <begin position="105"/>
        <end position="129"/>
    </location>
</feature>
<dbReference type="InterPro" id="IPR029016">
    <property type="entry name" value="GAF-like_dom_sf"/>
</dbReference>
<dbReference type="Pfam" id="PF07694">
    <property type="entry name" value="5TM-5TMR_LYT"/>
    <property type="match status" value="1"/>
</dbReference>
<evidence type="ECO:0000259" key="15">
    <source>
        <dbReference type="Pfam" id="PF06580"/>
    </source>
</evidence>
<keyword evidence="6 18" id="KW-0808">Transferase</keyword>
<dbReference type="InterPro" id="IPR011620">
    <property type="entry name" value="Sig_transdc_His_kinase_LytS_TM"/>
</dbReference>
<feature type="domain" description="GAF" evidence="17">
    <location>
        <begin position="239"/>
        <end position="348"/>
    </location>
</feature>
<keyword evidence="5" id="KW-0597">Phosphoprotein</keyword>
<evidence type="ECO:0000256" key="12">
    <source>
        <dbReference type="ARBA" id="ARBA00023012"/>
    </source>
</evidence>
<dbReference type="SUPFAM" id="SSF55781">
    <property type="entry name" value="GAF domain-like"/>
    <property type="match status" value="1"/>
</dbReference>
<comment type="subcellular location">
    <subcellularLocation>
        <location evidence="2">Cell membrane</location>
        <topology evidence="2">Multi-pass membrane protein</topology>
    </subcellularLocation>
</comment>
<feature type="transmembrane region" description="Helical" evidence="14">
    <location>
        <begin position="6"/>
        <end position="26"/>
    </location>
</feature>
<keyword evidence="8" id="KW-0547">Nucleotide-binding</keyword>
<evidence type="ECO:0000259" key="17">
    <source>
        <dbReference type="Pfam" id="PF13492"/>
    </source>
</evidence>
<feature type="domain" description="Signal transduction histidine kinase internal region" evidence="15">
    <location>
        <begin position="362"/>
        <end position="391"/>
    </location>
</feature>
<dbReference type="Pfam" id="PF06580">
    <property type="entry name" value="His_kinase"/>
    <property type="match status" value="1"/>
</dbReference>
<evidence type="ECO:0000256" key="9">
    <source>
        <dbReference type="ARBA" id="ARBA00022777"/>
    </source>
</evidence>
<dbReference type="GO" id="GO:0000155">
    <property type="term" value="F:phosphorelay sensor kinase activity"/>
    <property type="evidence" value="ECO:0007669"/>
    <property type="project" value="InterPro"/>
</dbReference>
<dbReference type="EC" id="2.7.13.3" evidence="3"/>
<reference evidence="18" key="1">
    <citation type="submission" date="2019-08" db="EMBL/GenBank/DDBJ databases">
        <authorList>
            <person name="Kucharzyk K."/>
            <person name="Murdoch R.W."/>
            <person name="Higgins S."/>
            <person name="Loffler F."/>
        </authorList>
    </citation>
    <scope>NUCLEOTIDE SEQUENCE</scope>
</reference>
<accession>A0A645ADK7</accession>
<proteinExistence type="predicted"/>
<keyword evidence="4" id="KW-1003">Cell membrane</keyword>
<dbReference type="EMBL" id="VSSQ01012933">
    <property type="protein sequence ID" value="MPM50361.1"/>
    <property type="molecule type" value="Genomic_DNA"/>
</dbReference>
<dbReference type="Pfam" id="PF13492">
    <property type="entry name" value="GAF_3"/>
    <property type="match status" value="1"/>
</dbReference>
<keyword evidence="10" id="KW-0067">ATP-binding</keyword>
<name>A0A645ADK7_9ZZZZ</name>
<evidence type="ECO:0000256" key="10">
    <source>
        <dbReference type="ARBA" id="ARBA00022840"/>
    </source>
</evidence>
<protein>
    <recommendedName>
        <fullName evidence="3">histidine kinase</fullName>
        <ecNumber evidence="3">2.7.13.3</ecNumber>
    </recommendedName>
</protein>
<dbReference type="AlphaFoldDB" id="A0A645ADK7"/>
<evidence type="ECO:0000256" key="5">
    <source>
        <dbReference type="ARBA" id="ARBA00022553"/>
    </source>
</evidence>
<evidence type="ECO:0000256" key="13">
    <source>
        <dbReference type="ARBA" id="ARBA00023136"/>
    </source>
</evidence>
<dbReference type="GO" id="GO:0071555">
    <property type="term" value="P:cell wall organization"/>
    <property type="evidence" value="ECO:0007669"/>
    <property type="project" value="InterPro"/>
</dbReference>
<evidence type="ECO:0000256" key="1">
    <source>
        <dbReference type="ARBA" id="ARBA00000085"/>
    </source>
</evidence>
<comment type="catalytic activity">
    <reaction evidence="1">
        <text>ATP + protein L-histidine = ADP + protein N-phospho-L-histidine.</text>
        <dbReference type="EC" id="2.7.13.3"/>
    </reaction>
</comment>
<evidence type="ECO:0000313" key="18">
    <source>
        <dbReference type="EMBL" id="MPM50361.1"/>
    </source>
</evidence>
<feature type="transmembrane region" description="Helical" evidence="14">
    <location>
        <begin position="72"/>
        <end position="93"/>
    </location>
</feature>
<dbReference type="PANTHER" id="PTHR34220">
    <property type="entry name" value="SENSOR HISTIDINE KINASE YPDA"/>
    <property type="match status" value="1"/>
</dbReference>
<evidence type="ECO:0000256" key="7">
    <source>
        <dbReference type="ARBA" id="ARBA00022692"/>
    </source>
</evidence>
<dbReference type="InterPro" id="IPR050640">
    <property type="entry name" value="Bact_2-comp_sensor_kinase"/>
</dbReference>
<dbReference type="GO" id="GO:0005524">
    <property type="term" value="F:ATP binding"/>
    <property type="evidence" value="ECO:0007669"/>
    <property type="project" value="UniProtKB-KW"/>
</dbReference>
<dbReference type="GO" id="GO:0005886">
    <property type="term" value="C:plasma membrane"/>
    <property type="evidence" value="ECO:0007669"/>
    <property type="project" value="UniProtKB-SubCell"/>
</dbReference>
<evidence type="ECO:0000259" key="16">
    <source>
        <dbReference type="Pfam" id="PF07694"/>
    </source>
</evidence>
<gene>
    <name evidence="18" type="primary">ypdA_8</name>
    <name evidence="18" type="ORF">SDC9_97100</name>
</gene>
<organism evidence="18">
    <name type="scientific">bioreactor metagenome</name>
    <dbReference type="NCBI Taxonomy" id="1076179"/>
    <lineage>
        <taxon>unclassified sequences</taxon>
        <taxon>metagenomes</taxon>
        <taxon>ecological metagenomes</taxon>
    </lineage>
</organism>
<dbReference type="Gene3D" id="3.30.450.40">
    <property type="match status" value="1"/>
</dbReference>
<feature type="domain" description="Signal transduction histidine kinase 5TM receptor LytS transmembrane region" evidence="16">
    <location>
        <begin position="25"/>
        <end position="190"/>
    </location>
</feature>
<sequence length="398" mass="43186">MGLLLSLISQGGLIVVFAIILFRVHLFRKIVLQAHKKFYSYLLLIAYFGGMGILGTYTGIPVQGALANSRIVGVFVGGLIGGPIVGVASALLAGIHRWSIDIGGFTSLACMLSTIVEGCLAAVLYRYFLKSKQKWLFGMASGAIAEVLQMIIILLVAKPYPQAVQLVTLIGIPMIVGNALGIGMFIAISETLLREEEKIAARQSQKVLEIAGTTLPFFRKGYNEEQALKTAQVIKAELSIAAVAFTDREKILAHVGIGEDHHKSGMPIQTEMTRTAILEGTVQVAHSKADVACSHSDCPLKSAVIVPLLHSDTPIGALKLYRERENAISEVDIEVAKGLASLLSLQIELSQLDKREQLLSKARLRALQSQINPHFLFNAMNTISRSSARTRKRQKTCS</sequence>
<evidence type="ECO:0000256" key="2">
    <source>
        <dbReference type="ARBA" id="ARBA00004651"/>
    </source>
</evidence>
<keyword evidence="7 14" id="KW-0812">Transmembrane</keyword>
<evidence type="ECO:0000256" key="3">
    <source>
        <dbReference type="ARBA" id="ARBA00012438"/>
    </source>
</evidence>
<dbReference type="InterPro" id="IPR003018">
    <property type="entry name" value="GAF"/>
</dbReference>
<dbReference type="PANTHER" id="PTHR34220:SF7">
    <property type="entry name" value="SENSOR HISTIDINE KINASE YPDA"/>
    <property type="match status" value="1"/>
</dbReference>
<feature type="transmembrane region" description="Helical" evidence="14">
    <location>
        <begin position="135"/>
        <end position="157"/>
    </location>
</feature>
<keyword evidence="9 18" id="KW-0418">Kinase</keyword>
<keyword evidence="12" id="KW-0902">Two-component regulatory system</keyword>
<feature type="transmembrane region" description="Helical" evidence="14">
    <location>
        <begin position="164"/>
        <end position="188"/>
    </location>
</feature>
<evidence type="ECO:0000256" key="11">
    <source>
        <dbReference type="ARBA" id="ARBA00022989"/>
    </source>
</evidence>